<keyword evidence="5" id="KW-0234">DNA repair</keyword>
<feature type="region of interest" description="Disordered" evidence="7">
    <location>
        <begin position="1"/>
        <end position="26"/>
    </location>
</feature>
<evidence type="ECO:0000256" key="6">
    <source>
        <dbReference type="ARBA" id="ARBA00034003"/>
    </source>
</evidence>
<dbReference type="SUPFAM" id="SSF56091">
    <property type="entry name" value="DNA ligase/mRNA capping enzyme, catalytic domain"/>
    <property type="match status" value="1"/>
</dbReference>
<dbReference type="GO" id="GO:0006310">
    <property type="term" value="P:DNA recombination"/>
    <property type="evidence" value="ECO:0007669"/>
    <property type="project" value="InterPro"/>
</dbReference>
<feature type="domain" description="DNA ligase OB-like" evidence="9">
    <location>
        <begin position="215"/>
        <end position="279"/>
    </location>
</feature>
<dbReference type="InterPro" id="IPR029319">
    <property type="entry name" value="DNA_ligase_OB"/>
</dbReference>
<evidence type="ECO:0000256" key="7">
    <source>
        <dbReference type="SAM" id="MobiDB-lite"/>
    </source>
</evidence>
<dbReference type="GO" id="GO:0006260">
    <property type="term" value="P:DNA replication"/>
    <property type="evidence" value="ECO:0007669"/>
    <property type="project" value="UniProtKB-KW"/>
</dbReference>
<dbReference type="HOGENOM" id="CLU_021047_0_0_6"/>
<dbReference type="PANTHER" id="PTHR47810:SF1">
    <property type="entry name" value="DNA LIGASE B"/>
    <property type="match status" value="1"/>
</dbReference>
<accession>A1S744</accession>
<comment type="catalytic activity">
    <reaction evidence="6">
        <text>ATP + (deoxyribonucleotide)n-3'-hydroxyl + 5'-phospho-(deoxyribonucleotide)m = (deoxyribonucleotide)n+m + AMP + diphosphate.</text>
        <dbReference type="EC" id="6.5.1.1"/>
    </reaction>
</comment>
<evidence type="ECO:0000259" key="9">
    <source>
        <dbReference type="Pfam" id="PF14743"/>
    </source>
</evidence>
<sequence length="282" mass="31388">MPLTSSLAPSNTATGANPPNSAAPLAGSLQLASSKPLPPESELPRYLVSEKLDGVRARWTGQTLVTRSGNLIAPPAWFIAALPADVLLDGELWAGRGRFEWLSGLVRSRGRDDDWYQVQLMVFDTPQSGLGFAERHKWLQARLSDKTEPLKLVEQRRFQHLSELNDYYQAVIRGGGEGLMLHREDALYIDGRNPLLIKLKPLNDTEGQVIGYRAGKGQFEGMMGALHLRLLDGREFFLGSGFSFDERRHPPAIGAWVTFQYHGLTDKGLPKGARFLRVRPME</sequence>
<dbReference type="GO" id="GO:0003910">
    <property type="term" value="F:DNA ligase (ATP) activity"/>
    <property type="evidence" value="ECO:0007669"/>
    <property type="project" value="UniProtKB-EC"/>
</dbReference>
<reference evidence="10 11" key="1">
    <citation type="submission" date="2006-12" db="EMBL/GenBank/DDBJ databases">
        <title>Complete sequence of Shewanella amazonensis SB2B.</title>
        <authorList>
            <consortium name="US DOE Joint Genome Institute"/>
            <person name="Copeland A."/>
            <person name="Lucas S."/>
            <person name="Lapidus A."/>
            <person name="Barry K."/>
            <person name="Detter J.C."/>
            <person name="Glavina del Rio T."/>
            <person name="Hammon N."/>
            <person name="Israni S."/>
            <person name="Dalin E."/>
            <person name="Tice H."/>
            <person name="Pitluck S."/>
            <person name="Munk A.C."/>
            <person name="Brettin T."/>
            <person name="Bruce D."/>
            <person name="Han C."/>
            <person name="Tapia R."/>
            <person name="Gilna P."/>
            <person name="Schmutz J."/>
            <person name="Larimer F."/>
            <person name="Land M."/>
            <person name="Hauser L."/>
            <person name="Kyrpides N."/>
            <person name="Mikhailova N."/>
            <person name="Fredrickson J."/>
            <person name="Richardson P."/>
        </authorList>
    </citation>
    <scope>NUCLEOTIDE SEQUENCE [LARGE SCALE GENOMIC DNA]</scope>
    <source>
        <strain evidence="11">ATCC BAA-1098 / SB2B</strain>
    </source>
</reference>
<dbReference type="eggNOG" id="COG1793">
    <property type="taxonomic scope" value="Bacteria"/>
</dbReference>
<protein>
    <submittedName>
        <fullName evidence="10">ATP dependent DNA ligase</fullName>
    </submittedName>
</protein>
<dbReference type="NCBIfam" id="NF006592">
    <property type="entry name" value="PRK09125.1"/>
    <property type="match status" value="1"/>
</dbReference>
<dbReference type="CDD" id="cd07896">
    <property type="entry name" value="Adenylation_kDNA_ligase_like"/>
    <property type="match status" value="1"/>
</dbReference>
<dbReference type="Gene3D" id="3.30.1490.70">
    <property type="match status" value="1"/>
</dbReference>
<dbReference type="InterPro" id="IPR012310">
    <property type="entry name" value="DNA_ligase_ATP-dep_cent"/>
</dbReference>
<dbReference type="STRING" id="326297.Sama_1995"/>
<dbReference type="Gene3D" id="3.30.470.30">
    <property type="entry name" value="DNA ligase/mRNA capping enzyme"/>
    <property type="match status" value="1"/>
</dbReference>
<dbReference type="InterPro" id="IPR012340">
    <property type="entry name" value="NA-bd_OB-fold"/>
</dbReference>
<proteinExistence type="predicted"/>
<dbReference type="AlphaFoldDB" id="A1S744"/>
<evidence type="ECO:0000256" key="5">
    <source>
        <dbReference type="ARBA" id="ARBA00023204"/>
    </source>
</evidence>
<keyword evidence="2 10" id="KW-0436">Ligase</keyword>
<dbReference type="Gene3D" id="2.40.50.140">
    <property type="entry name" value="Nucleic acid-binding proteins"/>
    <property type="match status" value="1"/>
</dbReference>
<organism evidence="10 11">
    <name type="scientific">Shewanella amazonensis (strain ATCC BAA-1098 / SB2B)</name>
    <dbReference type="NCBI Taxonomy" id="326297"/>
    <lineage>
        <taxon>Bacteria</taxon>
        <taxon>Pseudomonadati</taxon>
        <taxon>Pseudomonadota</taxon>
        <taxon>Gammaproteobacteria</taxon>
        <taxon>Alteromonadales</taxon>
        <taxon>Shewanellaceae</taxon>
        <taxon>Shewanella</taxon>
    </lineage>
</organism>
<comment type="cofactor">
    <cofactor evidence="1">
        <name>a divalent metal cation</name>
        <dbReference type="ChEBI" id="CHEBI:60240"/>
    </cofactor>
</comment>
<evidence type="ECO:0000313" key="10">
    <source>
        <dbReference type="EMBL" id="ABM00201.1"/>
    </source>
</evidence>
<evidence type="ECO:0000256" key="3">
    <source>
        <dbReference type="ARBA" id="ARBA00022705"/>
    </source>
</evidence>
<feature type="domain" description="ATP-dependent DNA ligase family profile" evidence="8">
    <location>
        <begin position="50"/>
        <end position="200"/>
    </location>
</feature>
<keyword evidence="4" id="KW-0227">DNA damage</keyword>
<dbReference type="CDD" id="cd08041">
    <property type="entry name" value="OBF_kDNA_ligase_like"/>
    <property type="match status" value="1"/>
</dbReference>
<dbReference type="GO" id="GO:0006281">
    <property type="term" value="P:DNA repair"/>
    <property type="evidence" value="ECO:0007669"/>
    <property type="project" value="UniProtKB-KW"/>
</dbReference>
<feature type="compositionally biased region" description="Polar residues" evidence="7">
    <location>
        <begin position="1"/>
        <end position="20"/>
    </location>
</feature>
<dbReference type="GO" id="GO:0005524">
    <property type="term" value="F:ATP binding"/>
    <property type="evidence" value="ECO:0007669"/>
    <property type="project" value="InterPro"/>
</dbReference>
<gene>
    <name evidence="10" type="ordered locus">Sama_1995</name>
</gene>
<dbReference type="Pfam" id="PF14743">
    <property type="entry name" value="DNA_ligase_OB_2"/>
    <property type="match status" value="1"/>
</dbReference>
<dbReference type="EMBL" id="CP000507">
    <property type="protein sequence ID" value="ABM00201.1"/>
    <property type="molecule type" value="Genomic_DNA"/>
</dbReference>
<dbReference type="Pfam" id="PF01068">
    <property type="entry name" value="DNA_ligase_A_M"/>
    <property type="match status" value="1"/>
</dbReference>
<evidence type="ECO:0000256" key="1">
    <source>
        <dbReference type="ARBA" id="ARBA00001968"/>
    </source>
</evidence>
<name>A1S744_SHEAM</name>
<dbReference type="KEGG" id="saz:Sama_1995"/>
<dbReference type="Proteomes" id="UP000009175">
    <property type="component" value="Chromosome"/>
</dbReference>
<evidence type="ECO:0000259" key="8">
    <source>
        <dbReference type="Pfam" id="PF01068"/>
    </source>
</evidence>
<evidence type="ECO:0000256" key="4">
    <source>
        <dbReference type="ARBA" id="ARBA00022763"/>
    </source>
</evidence>
<dbReference type="SUPFAM" id="SSF50249">
    <property type="entry name" value="Nucleic acid-binding proteins"/>
    <property type="match status" value="1"/>
</dbReference>
<keyword evidence="3" id="KW-0235">DNA replication</keyword>
<evidence type="ECO:0000256" key="2">
    <source>
        <dbReference type="ARBA" id="ARBA00022598"/>
    </source>
</evidence>
<dbReference type="PANTHER" id="PTHR47810">
    <property type="entry name" value="DNA LIGASE"/>
    <property type="match status" value="1"/>
</dbReference>
<dbReference type="InterPro" id="IPR050326">
    <property type="entry name" value="NAD_dep_DNA_ligaseB"/>
</dbReference>
<keyword evidence="11" id="KW-1185">Reference proteome</keyword>
<evidence type="ECO:0000313" key="11">
    <source>
        <dbReference type="Proteomes" id="UP000009175"/>
    </source>
</evidence>